<feature type="non-terminal residue" evidence="2">
    <location>
        <position position="270"/>
    </location>
</feature>
<dbReference type="EMBL" id="BARV01022239">
    <property type="protein sequence ID" value="GAI18818.1"/>
    <property type="molecule type" value="Genomic_DNA"/>
</dbReference>
<gene>
    <name evidence="2" type="ORF">S06H3_36683</name>
</gene>
<proteinExistence type="predicted"/>
<dbReference type="Pfam" id="PF19543">
    <property type="entry name" value="GH123_N"/>
    <property type="match status" value="1"/>
</dbReference>
<protein>
    <recommendedName>
        <fullName evidence="1">Glycoside hydrolase 123-like N-terminal domain-containing protein</fullName>
    </recommendedName>
</protein>
<dbReference type="InterPro" id="IPR045711">
    <property type="entry name" value="GH123-like_N"/>
</dbReference>
<dbReference type="AlphaFoldDB" id="X1LI73"/>
<feature type="domain" description="Glycoside hydrolase 123-like N-terminal" evidence="1">
    <location>
        <begin position="1"/>
        <end position="264"/>
    </location>
</feature>
<accession>X1LI73</accession>
<evidence type="ECO:0000313" key="2">
    <source>
        <dbReference type="EMBL" id="GAI18818.1"/>
    </source>
</evidence>
<comment type="caution">
    <text evidence="2">The sequence shown here is derived from an EMBL/GenBank/DDBJ whole genome shotgun (WGS) entry which is preliminary data.</text>
</comment>
<reference evidence="2" key="1">
    <citation type="journal article" date="2014" name="Front. Microbiol.">
        <title>High frequency of phylogenetically diverse reductive dehalogenase-homologous genes in deep subseafloor sedimentary metagenomes.</title>
        <authorList>
            <person name="Kawai M."/>
            <person name="Futagami T."/>
            <person name="Toyoda A."/>
            <person name="Takaki Y."/>
            <person name="Nishi S."/>
            <person name="Hori S."/>
            <person name="Arai W."/>
            <person name="Tsubouchi T."/>
            <person name="Morono Y."/>
            <person name="Uchiyama I."/>
            <person name="Ito T."/>
            <person name="Fujiyama A."/>
            <person name="Inagaki F."/>
            <person name="Takami H."/>
        </authorList>
    </citation>
    <scope>NUCLEOTIDE SEQUENCE</scope>
    <source>
        <strain evidence="2">Expedition CK06-06</strain>
    </source>
</reference>
<organism evidence="2">
    <name type="scientific">marine sediment metagenome</name>
    <dbReference type="NCBI Taxonomy" id="412755"/>
    <lineage>
        <taxon>unclassified sequences</taxon>
        <taxon>metagenomes</taxon>
        <taxon>ecological metagenomes</taxon>
    </lineage>
</organism>
<feature type="non-terminal residue" evidence="2">
    <location>
        <position position="1"/>
    </location>
</feature>
<evidence type="ECO:0000259" key="1">
    <source>
        <dbReference type="Pfam" id="PF19543"/>
    </source>
</evidence>
<sequence>YRPLEVEANVVRCLGHRLTFSSSGLPKSIVSTYTASVDSTEGPIREILADSVAFVVQTQNKDVVFGDGQARVVSRTPAAVVWESESSSAAFALHCRASMEFDGYIAYQLKLSAKRNVDVEDIRLEIPFRRDIAKYLMGMDHKGGLRPRKVRWKWDRDKHQDSIWIGDVNAGLRCQLKGPNYVRPLVNIYYKYKKLNLPAAWYNEGRGGCNVDEVGADRVVLTAYSGPRTIKANETLNFYFDLLLTPVKPINSAAHWHNRYYHNGNGATLR</sequence>
<name>X1LI73_9ZZZZ</name>